<proteinExistence type="predicted"/>
<name>A0A8S5LWR3_9CAUD</name>
<reference evidence="1" key="1">
    <citation type="journal article" date="2021" name="Proc. Natl. Acad. Sci. U.S.A.">
        <title>A Catalog of Tens of Thousands of Viruses from Human Metagenomes Reveals Hidden Associations with Chronic Diseases.</title>
        <authorList>
            <person name="Tisza M.J."/>
            <person name="Buck C.B."/>
        </authorList>
    </citation>
    <scope>NUCLEOTIDE SEQUENCE</scope>
    <source>
        <strain evidence="1">CtPL34</strain>
    </source>
</reference>
<organism evidence="1">
    <name type="scientific">Siphoviridae sp. ctPL34</name>
    <dbReference type="NCBI Taxonomy" id="2826322"/>
    <lineage>
        <taxon>Viruses</taxon>
        <taxon>Duplodnaviria</taxon>
        <taxon>Heunggongvirae</taxon>
        <taxon>Uroviricota</taxon>
        <taxon>Caudoviricetes</taxon>
    </lineage>
</organism>
<accession>A0A8S5LWR3</accession>
<sequence length="126" mass="13775">MSVSLSLDGKFVKTEAWLTKLKEQEYLDVLKDCGQRGVDALSDATPVDTGLTSQSWTYNIEKGSGVGRIVWSNTHVVNGVNIAVILQYGHGTGTGGYVQGRDYINPAMQPIFDEIEQRVLKVVNSV</sequence>
<protein>
    <submittedName>
        <fullName evidence="1">Type I neck protein</fullName>
    </submittedName>
</protein>
<dbReference type="EMBL" id="BK014761">
    <property type="protein sequence ID" value="DAD74485.1"/>
    <property type="molecule type" value="Genomic_DNA"/>
</dbReference>
<evidence type="ECO:0000313" key="1">
    <source>
        <dbReference type="EMBL" id="DAD74485.1"/>
    </source>
</evidence>